<gene>
    <name evidence="2" type="ordered locus">CNE_2c14160</name>
</gene>
<evidence type="ECO:0000313" key="2">
    <source>
        <dbReference type="EMBL" id="AEI80379.1"/>
    </source>
</evidence>
<reference evidence="2 3" key="1">
    <citation type="journal article" date="2011" name="J. Bacteriol.">
        <title>Complete genome sequence of the type strain Cupriavidus necator N-1.</title>
        <authorList>
            <person name="Poehlein A."/>
            <person name="Kusian B."/>
            <person name="Friedrich B."/>
            <person name="Daniel R."/>
            <person name="Bowien B."/>
        </authorList>
    </citation>
    <scope>NUCLEOTIDE SEQUENCE [LARGE SCALE GENOMIC DNA]</scope>
    <source>
        <strain evidence="3">ATCC 43291 / DSM 13513 / CCUG 52238 / LMG 8453 / N-1</strain>
    </source>
</reference>
<dbReference type="AlphaFoldDB" id="F8GNT0"/>
<keyword evidence="1" id="KW-0812">Transmembrane</keyword>
<name>F8GNT0_CUPNN</name>
<keyword evidence="1" id="KW-1133">Transmembrane helix</keyword>
<proteinExistence type="predicted"/>
<organism evidence="2 3">
    <name type="scientific">Cupriavidus necator (strain ATCC 43291 / DSM 13513 / CCUG 52238 / LMG 8453 / N-1)</name>
    <name type="common">Ralstonia eutropha</name>
    <dbReference type="NCBI Taxonomy" id="1042878"/>
    <lineage>
        <taxon>Bacteria</taxon>
        <taxon>Pseudomonadati</taxon>
        <taxon>Pseudomonadota</taxon>
        <taxon>Betaproteobacteria</taxon>
        <taxon>Burkholderiales</taxon>
        <taxon>Burkholderiaceae</taxon>
        <taxon>Cupriavidus</taxon>
    </lineage>
</organism>
<sequence length="41" mass="4282">MFSATLIRAIIGCGQGMLSFVGGGFFSLALYEHAKAALCDN</sequence>
<dbReference type="KEGG" id="cnc:CNE_2c14160"/>
<evidence type="ECO:0000313" key="3">
    <source>
        <dbReference type="Proteomes" id="UP000006798"/>
    </source>
</evidence>
<protein>
    <submittedName>
        <fullName evidence="2">Uncharacterized protein</fullName>
    </submittedName>
</protein>
<evidence type="ECO:0000256" key="1">
    <source>
        <dbReference type="SAM" id="Phobius"/>
    </source>
</evidence>
<dbReference type="HOGENOM" id="CLU_3268843_0_0_4"/>
<feature type="transmembrane region" description="Helical" evidence="1">
    <location>
        <begin position="6"/>
        <end position="31"/>
    </location>
</feature>
<dbReference type="Proteomes" id="UP000006798">
    <property type="component" value="Chromosome 2"/>
</dbReference>
<dbReference type="EMBL" id="CP002878">
    <property type="protein sequence ID" value="AEI80379.1"/>
    <property type="molecule type" value="Genomic_DNA"/>
</dbReference>
<keyword evidence="1" id="KW-0472">Membrane</keyword>
<accession>F8GNT0</accession>